<reference evidence="3" key="1">
    <citation type="journal article" date="2019" name="Int. J. Syst. Evol. Microbiol.">
        <title>The Global Catalogue of Microorganisms (GCM) 10K type strain sequencing project: providing services to taxonomists for standard genome sequencing and annotation.</title>
        <authorList>
            <consortium name="The Broad Institute Genomics Platform"/>
            <consortium name="The Broad Institute Genome Sequencing Center for Infectious Disease"/>
            <person name="Wu L."/>
            <person name="Ma J."/>
        </authorList>
    </citation>
    <scope>NUCLEOTIDE SEQUENCE [LARGE SCALE GENOMIC DNA]</scope>
    <source>
        <strain evidence="3">CCM 8908</strain>
    </source>
</reference>
<keyword evidence="3" id="KW-1185">Reference proteome</keyword>
<gene>
    <name evidence="2" type="ORF">ACFP1C_02145</name>
</gene>
<sequence>MELAETYDAHHHYQLHYQPRAELLEVQVNKRRLIVYQDVLPATYQAFIKSRSANKYYSQIISHHTKIELAFDHEPATKRLTTGRPQRLWGKIVYSMTYDAPTHLLQLTLHHIPRTRNPYLNKRAYILYLYANADSALADGLLLAPDPDEFYTQMIAPRPAMQVEVVHREKT</sequence>
<accession>A0ABW1TE97</accession>
<feature type="domain" description="KTSC" evidence="1">
    <location>
        <begin position="15"/>
        <end position="63"/>
    </location>
</feature>
<proteinExistence type="predicted"/>
<dbReference type="InterPro" id="IPR025309">
    <property type="entry name" value="KTSC_dom"/>
</dbReference>
<dbReference type="Proteomes" id="UP001596283">
    <property type="component" value="Unassembled WGS sequence"/>
</dbReference>
<dbReference type="RefSeq" id="WP_125689245.1">
    <property type="nucleotide sequence ID" value="NZ_JBHSSI010000018.1"/>
</dbReference>
<dbReference type="Pfam" id="PF13619">
    <property type="entry name" value="KTSC"/>
    <property type="match status" value="1"/>
</dbReference>
<name>A0ABW1TE97_9LACO</name>
<dbReference type="EMBL" id="JBHSSI010000018">
    <property type="protein sequence ID" value="MFC6259741.1"/>
    <property type="molecule type" value="Genomic_DNA"/>
</dbReference>
<organism evidence="2 3">
    <name type="scientific">Levilactobacillus fujinensis</name>
    <dbReference type="NCBI Taxonomy" id="2486024"/>
    <lineage>
        <taxon>Bacteria</taxon>
        <taxon>Bacillati</taxon>
        <taxon>Bacillota</taxon>
        <taxon>Bacilli</taxon>
        <taxon>Lactobacillales</taxon>
        <taxon>Lactobacillaceae</taxon>
        <taxon>Levilactobacillus</taxon>
    </lineage>
</organism>
<protein>
    <submittedName>
        <fullName evidence="2">KTSC domain-containing protein</fullName>
    </submittedName>
</protein>
<evidence type="ECO:0000313" key="3">
    <source>
        <dbReference type="Proteomes" id="UP001596283"/>
    </source>
</evidence>
<evidence type="ECO:0000259" key="1">
    <source>
        <dbReference type="Pfam" id="PF13619"/>
    </source>
</evidence>
<evidence type="ECO:0000313" key="2">
    <source>
        <dbReference type="EMBL" id="MFC6259741.1"/>
    </source>
</evidence>
<comment type="caution">
    <text evidence="2">The sequence shown here is derived from an EMBL/GenBank/DDBJ whole genome shotgun (WGS) entry which is preliminary data.</text>
</comment>